<organism evidence="2 3">
    <name type="scientific">Alosa alosa</name>
    <name type="common">allis shad</name>
    <dbReference type="NCBI Taxonomy" id="278164"/>
    <lineage>
        <taxon>Eukaryota</taxon>
        <taxon>Metazoa</taxon>
        <taxon>Chordata</taxon>
        <taxon>Craniata</taxon>
        <taxon>Vertebrata</taxon>
        <taxon>Euteleostomi</taxon>
        <taxon>Actinopterygii</taxon>
        <taxon>Neopterygii</taxon>
        <taxon>Teleostei</taxon>
        <taxon>Clupei</taxon>
        <taxon>Clupeiformes</taxon>
        <taxon>Clupeoidei</taxon>
        <taxon>Clupeidae</taxon>
        <taxon>Alosa</taxon>
    </lineage>
</organism>
<keyword evidence="1" id="KW-0812">Transmembrane</keyword>
<feature type="transmembrane region" description="Helical" evidence="1">
    <location>
        <begin position="105"/>
        <end position="130"/>
    </location>
</feature>
<sequence>MSATLGNMGDSMELRPLENNNISAETVDKIQVASGNGGFLPNTPAAVSETSSLLDIEEDEGNNVDGASPVEDNSVRVAVPEVTKAQSAVKRVKKELNNPVCGLKLWLVLIILLLVIVLVIILSIGLNIVLYKDLDEKYDVSSFVVPRIFNGNLSVNQTFSRNTTALHDLATQLQDKINAFYHSSDALAILQTRKDQNIKEWQRDR</sequence>
<name>A0AAV6G5T8_9TELE</name>
<dbReference type="EMBL" id="JADWDJ010000015">
    <property type="protein sequence ID" value="KAG5269251.1"/>
    <property type="molecule type" value="Genomic_DNA"/>
</dbReference>
<keyword evidence="1" id="KW-0472">Membrane</keyword>
<dbReference type="AlphaFoldDB" id="A0AAV6G5T8"/>
<dbReference type="Proteomes" id="UP000823561">
    <property type="component" value="Chromosome 15"/>
</dbReference>
<comment type="caution">
    <text evidence="2">The sequence shown here is derived from an EMBL/GenBank/DDBJ whole genome shotgun (WGS) entry which is preliminary data.</text>
</comment>
<protein>
    <recommendedName>
        <fullName evidence="4">SEA domain-containing protein</fullName>
    </recommendedName>
</protein>
<dbReference type="InterPro" id="IPR033223">
    <property type="entry name" value="TTMP"/>
</dbReference>
<keyword evidence="1" id="KW-1133">Transmembrane helix</keyword>
<accession>A0AAV6G5T8</accession>
<gene>
    <name evidence="2" type="ORF">AALO_G00199940</name>
</gene>
<evidence type="ECO:0000256" key="1">
    <source>
        <dbReference type="SAM" id="Phobius"/>
    </source>
</evidence>
<dbReference type="PANTHER" id="PTHR14636:SF1">
    <property type="entry name" value="TPA-INDUCED TRANSMEMBRANE PROTEIN"/>
    <property type="match status" value="1"/>
</dbReference>
<proteinExistence type="predicted"/>
<evidence type="ECO:0000313" key="3">
    <source>
        <dbReference type="Proteomes" id="UP000823561"/>
    </source>
</evidence>
<evidence type="ECO:0008006" key="4">
    <source>
        <dbReference type="Google" id="ProtNLM"/>
    </source>
</evidence>
<reference evidence="2" key="1">
    <citation type="submission" date="2020-10" db="EMBL/GenBank/DDBJ databases">
        <title>Chromosome-scale genome assembly of the Allis shad, Alosa alosa.</title>
        <authorList>
            <person name="Margot Z."/>
            <person name="Christophe K."/>
            <person name="Cabau C."/>
            <person name="Louis A."/>
            <person name="Berthelot C."/>
            <person name="Parey E."/>
            <person name="Roest Crollius H."/>
            <person name="Montfort J."/>
            <person name="Robinson-Rechavi M."/>
            <person name="Bucao C."/>
            <person name="Bouchez O."/>
            <person name="Gislard M."/>
            <person name="Lluch J."/>
            <person name="Milhes M."/>
            <person name="Lampietro C."/>
            <person name="Lopez Roques C."/>
            <person name="Donnadieu C."/>
            <person name="Braasch I."/>
            <person name="Desvignes T."/>
            <person name="Postlethwait J."/>
            <person name="Bobe J."/>
            <person name="Guiguen Y."/>
        </authorList>
    </citation>
    <scope>NUCLEOTIDE SEQUENCE</scope>
    <source>
        <strain evidence="2">M-15738</strain>
        <tissue evidence="2">Blood</tissue>
    </source>
</reference>
<keyword evidence="3" id="KW-1185">Reference proteome</keyword>
<evidence type="ECO:0000313" key="2">
    <source>
        <dbReference type="EMBL" id="KAG5269251.1"/>
    </source>
</evidence>
<dbReference type="PANTHER" id="PTHR14636">
    <property type="entry name" value="TPA-INDUCED TRANSMEMBRANE PROTEIN"/>
    <property type="match status" value="1"/>
</dbReference>